<name>A0A0A9GYC9_ARUDO</name>
<evidence type="ECO:0000313" key="1">
    <source>
        <dbReference type="EMBL" id="JAE28549.1"/>
    </source>
</evidence>
<sequence>MLIFVRTCLAPTPCALPEVSIIWLDASMPMTRAPSRKNSFWRTKLQRLL</sequence>
<accession>A0A0A9GYC9</accession>
<protein>
    <submittedName>
        <fullName evidence="1">Uncharacterized protein</fullName>
    </submittedName>
</protein>
<dbReference type="EMBL" id="GBRH01169347">
    <property type="protein sequence ID" value="JAE28549.1"/>
    <property type="molecule type" value="Transcribed_RNA"/>
</dbReference>
<dbReference type="AlphaFoldDB" id="A0A0A9GYC9"/>
<reference evidence="1" key="2">
    <citation type="journal article" date="2015" name="Data Brief">
        <title>Shoot transcriptome of the giant reed, Arundo donax.</title>
        <authorList>
            <person name="Barrero R.A."/>
            <person name="Guerrero F.D."/>
            <person name="Moolhuijzen P."/>
            <person name="Goolsby J.A."/>
            <person name="Tidwell J."/>
            <person name="Bellgard S.E."/>
            <person name="Bellgard M.I."/>
        </authorList>
    </citation>
    <scope>NUCLEOTIDE SEQUENCE</scope>
    <source>
        <tissue evidence="1">Shoot tissue taken approximately 20 cm above the soil surface</tissue>
    </source>
</reference>
<proteinExistence type="predicted"/>
<reference evidence="1" key="1">
    <citation type="submission" date="2014-09" db="EMBL/GenBank/DDBJ databases">
        <authorList>
            <person name="Magalhaes I.L.F."/>
            <person name="Oliveira U."/>
            <person name="Santos F.R."/>
            <person name="Vidigal T.H.D.A."/>
            <person name="Brescovit A.D."/>
            <person name="Santos A.J."/>
        </authorList>
    </citation>
    <scope>NUCLEOTIDE SEQUENCE</scope>
    <source>
        <tissue evidence="1">Shoot tissue taken approximately 20 cm above the soil surface</tissue>
    </source>
</reference>
<organism evidence="1">
    <name type="scientific">Arundo donax</name>
    <name type="common">Giant reed</name>
    <name type="synonym">Donax arundinaceus</name>
    <dbReference type="NCBI Taxonomy" id="35708"/>
    <lineage>
        <taxon>Eukaryota</taxon>
        <taxon>Viridiplantae</taxon>
        <taxon>Streptophyta</taxon>
        <taxon>Embryophyta</taxon>
        <taxon>Tracheophyta</taxon>
        <taxon>Spermatophyta</taxon>
        <taxon>Magnoliopsida</taxon>
        <taxon>Liliopsida</taxon>
        <taxon>Poales</taxon>
        <taxon>Poaceae</taxon>
        <taxon>PACMAD clade</taxon>
        <taxon>Arundinoideae</taxon>
        <taxon>Arundineae</taxon>
        <taxon>Arundo</taxon>
    </lineage>
</organism>